<proteinExistence type="inferred from homology"/>
<dbReference type="InterPro" id="IPR029062">
    <property type="entry name" value="Class_I_gatase-like"/>
</dbReference>
<dbReference type="AlphaFoldDB" id="A0A7Y3W3S9"/>
<keyword evidence="7 9" id="KW-0378">Hydrolase</keyword>
<evidence type="ECO:0000256" key="3">
    <source>
        <dbReference type="ARBA" id="ARBA00006534"/>
    </source>
</evidence>
<dbReference type="PANTHER" id="PTHR36175:SF1">
    <property type="entry name" value="CYANOPHYCINASE"/>
    <property type="match status" value="1"/>
</dbReference>
<keyword evidence="8" id="KW-0720">Serine protease</keyword>
<name>A0A7Y3W3S9_9PROT</name>
<evidence type="ECO:0000256" key="5">
    <source>
        <dbReference type="ARBA" id="ARBA00015719"/>
    </source>
</evidence>
<dbReference type="InterPro" id="IPR011811">
    <property type="entry name" value="Peptidase_S51_cyanophycinase"/>
</dbReference>
<protein>
    <recommendedName>
        <fullName evidence="5">Cyanophycinase</fullName>
        <ecNumber evidence="4">3.4.15.6</ecNumber>
    </recommendedName>
</protein>
<organism evidence="9 10">
    <name type="scientific">Parvularcula mediterranea</name>
    <dbReference type="NCBI Taxonomy" id="2732508"/>
    <lineage>
        <taxon>Bacteria</taxon>
        <taxon>Pseudomonadati</taxon>
        <taxon>Pseudomonadota</taxon>
        <taxon>Alphaproteobacteria</taxon>
        <taxon>Parvularculales</taxon>
        <taxon>Parvularculaceae</taxon>
        <taxon>Parvularcula</taxon>
    </lineage>
</organism>
<dbReference type="Proteomes" id="UP000536835">
    <property type="component" value="Unassembled WGS sequence"/>
</dbReference>
<evidence type="ECO:0000256" key="6">
    <source>
        <dbReference type="ARBA" id="ARBA00022670"/>
    </source>
</evidence>
<gene>
    <name evidence="9" type="ORF">HK107_00340</name>
</gene>
<dbReference type="Pfam" id="PF03575">
    <property type="entry name" value="Peptidase_S51"/>
    <property type="match status" value="1"/>
</dbReference>
<sequence>MPLRSFAKPSKKAANLKYAIIGGRLEDDNRRVYREMRRLCGGRILIFPTASSEPVEVGEETLEVFQSHGFQAEVMMVTEDNGPMTVHDPALIAKVEEYGSVYFTGGDQSKLLAALKPGGIDSPLLKAIRKAHSEGGLLAGSSAGAAMMSDPMIVGGTSYEAMFHGYTDNEEEPGLLLGRGMGFFPHGLVDQHVIKRGRLARMVVAMAHAKVKRAFGVDENTAMVIDGQRGQVVGEYGVFFLDTRDAKLDPESKVYDDVKLSYVDDGDSFTLPGFVVQPSEAKRRVRKTEIAYRAPARSQRNAFGAYAIYDLIARIVLGDQTTYASDTLSVIDPKTKAMASATIRRKKGVSRCLIADLDDGIRMTALNLRLWLDLKPATDELMESREKRGIRTFGMDLNERSRIILLGSSPLYTEKRDQQEIISLIGQGPVGIFAAASAEARRTAQDHVDFFRDHGVEAVDLGITIDNVDYAEKNPSLLHQIEDSKALFLCGGNQIRLVETLLHRGEESAVLRSIARAYANGATIVASSGAVSALSRLMIAGGSSYEAMRYGVASDLGHEGLVIQEGVGLLAAGVADQNIISGRRLGRLIIACAEENEPFGIGVCDESAVIAQKSGYELTASGRYGFVLVDTRASAFHNGQDGFVAKDVRIQMFGPGDKVNLTSEHVERLSSERASAEVFDRLLDQIRREGIDLGHMEKMGAEPSKRHAIRMRLNRDTPLSATLDLECSREEHDA</sequence>
<evidence type="ECO:0000256" key="8">
    <source>
        <dbReference type="ARBA" id="ARBA00022825"/>
    </source>
</evidence>
<keyword evidence="6" id="KW-0645">Protease</keyword>
<dbReference type="EMBL" id="JABFCX010000001">
    <property type="protein sequence ID" value="NNU14769.1"/>
    <property type="molecule type" value="Genomic_DNA"/>
</dbReference>
<comment type="similarity">
    <text evidence="3">Belongs to the peptidase S51 family.</text>
</comment>
<dbReference type="GO" id="GO:0008236">
    <property type="term" value="F:serine-type peptidase activity"/>
    <property type="evidence" value="ECO:0007669"/>
    <property type="project" value="UniProtKB-KW"/>
</dbReference>
<evidence type="ECO:0000256" key="4">
    <source>
        <dbReference type="ARBA" id="ARBA00013115"/>
    </source>
</evidence>
<dbReference type="NCBIfam" id="TIGR02069">
    <property type="entry name" value="cyanophycinase"/>
    <property type="match status" value="1"/>
</dbReference>
<comment type="catalytic activity">
    <reaction evidence="1">
        <text>[L-4-(L-arginin-2-N-yl)aspartate](n) + H2O = [L-4-(L-arginin-2-N-yl)aspartate](n-1) + L-4-(L-arginin-2-N-yl)aspartate</text>
        <dbReference type="Rhea" id="RHEA:12845"/>
        <dbReference type="Rhea" id="RHEA-COMP:13728"/>
        <dbReference type="Rhea" id="RHEA-COMP:13734"/>
        <dbReference type="ChEBI" id="CHEBI:15377"/>
        <dbReference type="ChEBI" id="CHEBI:137986"/>
        <dbReference type="ChEBI" id="CHEBI:137991"/>
        <dbReference type="EC" id="3.4.15.6"/>
    </reaction>
</comment>
<dbReference type="CDD" id="cd03145">
    <property type="entry name" value="GAT1_cyanophycinase"/>
    <property type="match status" value="1"/>
</dbReference>
<comment type="function">
    <text evidence="2">Exopeptidase that catalyzes the hydrolytic cleavage of multi-L-arginyl-poly-L-aspartic acid (cyanophycin; a water-insoluble reserve polymer) into aspartate-arginine dipeptides.</text>
</comment>
<dbReference type="Gene3D" id="3.40.50.880">
    <property type="match status" value="2"/>
</dbReference>
<evidence type="ECO:0000256" key="1">
    <source>
        <dbReference type="ARBA" id="ARBA00001092"/>
    </source>
</evidence>
<evidence type="ECO:0000256" key="7">
    <source>
        <dbReference type="ARBA" id="ARBA00022801"/>
    </source>
</evidence>
<dbReference type="InterPro" id="IPR005320">
    <property type="entry name" value="Peptidase_S51"/>
</dbReference>
<evidence type="ECO:0000256" key="2">
    <source>
        <dbReference type="ARBA" id="ARBA00002039"/>
    </source>
</evidence>
<dbReference type="GO" id="GO:0006508">
    <property type="term" value="P:proteolysis"/>
    <property type="evidence" value="ECO:0007669"/>
    <property type="project" value="UniProtKB-KW"/>
</dbReference>
<reference evidence="9 10" key="1">
    <citation type="submission" date="2020-05" db="EMBL/GenBank/DDBJ databases">
        <title>Parvularcula mediterraneae sp. nov., isolated from polypropylene straw from shallow seawater of the seashore of Laganas in Zakynthos island, Greece.</title>
        <authorList>
            <person name="Szabo I."/>
            <person name="Al-Omari J."/>
            <person name="Rado J."/>
            <person name="Szerdahelyi G.S."/>
        </authorList>
    </citation>
    <scope>NUCLEOTIDE SEQUENCE [LARGE SCALE GENOMIC DNA]</scope>
    <source>
        <strain evidence="9 10">ZS-1/3</strain>
    </source>
</reference>
<evidence type="ECO:0000313" key="10">
    <source>
        <dbReference type="Proteomes" id="UP000536835"/>
    </source>
</evidence>
<dbReference type="RefSeq" id="WP_173195680.1">
    <property type="nucleotide sequence ID" value="NZ_JABFCX010000001.1"/>
</dbReference>
<dbReference type="PANTHER" id="PTHR36175">
    <property type="entry name" value="CYANOPHYCINASE"/>
    <property type="match status" value="1"/>
</dbReference>
<keyword evidence="10" id="KW-1185">Reference proteome</keyword>
<comment type="caution">
    <text evidence="9">The sequence shown here is derived from an EMBL/GenBank/DDBJ whole genome shotgun (WGS) entry which is preliminary data.</text>
</comment>
<dbReference type="EC" id="3.4.15.6" evidence="4"/>
<dbReference type="SUPFAM" id="SSF52317">
    <property type="entry name" value="Class I glutamine amidotransferase-like"/>
    <property type="match status" value="2"/>
</dbReference>
<evidence type="ECO:0000313" key="9">
    <source>
        <dbReference type="EMBL" id="NNU14769.1"/>
    </source>
</evidence>
<dbReference type="GO" id="GO:0008241">
    <property type="term" value="F:peptidyl-dipeptidase activity"/>
    <property type="evidence" value="ECO:0007669"/>
    <property type="project" value="UniProtKB-EC"/>
</dbReference>
<accession>A0A7Y3W3S9</accession>
<dbReference type="GO" id="GO:0004180">
    <property type="term" value="F:carboxypeptidase activity"/>
    <property type="evidence" value="ECO:0007669"/>
    <property type="project" value="UniProtKB-KW"/>
</dbReference>
<keyword evidence="9" id="KW-0121">Carboxypeptidase</keyword>